<proteinExistence type="inferred from homology"/>
<dbReference type="SUPFAM" id="SSF52540">
    <property type="entry name" value="P-loop containing nucleoside triphosphate hydrolases"/>
    <property type="match status" value="1"/>
</dbReference>
<evidence type="ECO:0000313" key="7">
    <source>
        <dbReference type="EMBL" id="ADL07625.1"/>
    </source>
</evidence>
<dbReference type="AlphaFoldDB" id="D9S2J8"/>
<keyword evidence="3 4" id="KW-0342">GTP-binding</keyword>
<keyword evidence="8" id="KW-1185">Reference proteome</keyword>
<evidence type="ECO:0000256" key="1">
    <source>
        <dbReference type="ARBA" id="ARBA00022741"/>
    </source>
</evidence>
<feature type="binding site" evidence="4">
    <location>
        <begin position="63"/>
        <end position="66"/>
    </location>
    <ligand>
        <name>GTP</name>
        <dbReference type="ChEBI" id="CHEBI:37565"/>
    </ligand>
</feature>
<keyword evidence="1 4" id="KW-0547">Nucleotide-binding</keyword>
<dbReference type="InterPro" id="IPR027417">
    <property type="entry name" value="P-loop_NTPase"/>
</dbReference>
<dbReference type="GO" id="GO:0005525">
    <property type="term" value="F:GTP binding"/>
    <property type="evidence" value="ECO:0007669"/>
    <property type="project" value="UniProtKB-UniRule"/>
</dbReference>
<dbReference type="HAMAP" id="MF_00636">
    <property type="entry name" value="RapZ_like"/>
    <property type="match status" value="1"/>
</dbReference>
<dbReference type="PANTHER" id="PTHR30448:SF0">
    <property type="entry name" value="RNASE ADAPTER PROTEIN RAPZ"/>
    <property type="match status" value="1"/>
</dbReference>
<dbReference type="InterPro" id="IPR005337">
    <property type="entry name" value="RapZ-like"/>
</dbReference>
<dbReference type="InterPro" id="IPR053931">
    <property type="entry name" value="RapZ_C"/>
</dbReference>
<sequence length="296" mass="33845">MEEDIKFIIITGLSGAGRTLALRVFEDHGYFCVDNLPPALIPKFAELCSQSIRRINKIALVIDIRGGGFFDHLFESLKTLKSMGYTYEILFLDASDEVLIKRYKESRRRHPLALDRRIIEGINLERKKLDPLKANSDVIIDTSHKTPAQLKEEIVRRFIETEKEPGLLINIVSFGFKLGIPLDADLVFDVRFLPNPFYVDELRPLSGNDPQVKDFVMKWPESQEFLDKLLDLIQFLIPYYIREGKSQLVIAIGCTGGRHRSVAVANELAELLKKQGHKVIIDHRDENDSRGEKSEP</sequence>
<evidence type="ECO:0000259" key="6">
    <source>
        <dbReference type="Pfam" id="PF22740"/>
    </source>
</evidence>
<evidence type="ECO:0000256" key="2">
    <source>
        <dbReference type="ARBA" id="ARBA00022840"/>
    </source>
</evidence>
<dbReference type="NCBIfam" id="NF003828">
    <property type="entry name" value="PRK05416.1"/>
    <property type="match status" value="1"/>
</dbReference>
<feature type="domain" description="RapZ-like N-terminal" evidence="5">
    <location>
        <begin position="5"/>
        <end position="159"/>
    </location>
</feature>
<accession>D9S2J8</accession>
<evidence type="ECO:0000256" key="4">
    <source>
        <dbReference type="HAMAP-Rule" id="MF_00636"/>
    </source>
</evidence>
<name>D9S2J8_THEOJ</name>
<reference evidence="7 8" key="1">
    <citation type="journal article" date="2010" name="Stand. Genomic Sci.">
        <title>Complete genome sequence of Thermosediminibacter oceani type strain (JW/IW-1228P).</title>
        <authorList>
            <person name="Pitluck S."/>
            <person name="Yasawong M."/>
            <person name="Munk C."/>
            <person name="Nolan M."/>
            <person name="Lapidus A."/>
            <person name="Lucas S."/>
            <person name="Glavina Del Rio T."/>
            <person name="Tice H."/>
            <person name="Cheng J.F."/>
            <person name="Bruce D."/>
            <person name="Detter C."/>
            <person name="Tapia R."/>
            <person name="Han C."/>
            <person name="Goodwin L."/>
            <person name="Liolios K."/>
            <person name="Ivanova N."/>
            <person name="Mavromatis K."/>
            <person name="Mikhailova N."/>
            <person name="Pati A."/>
            <person name="Chen A."/>
            <person name="Palaniappan K."/>
            <person name="Land M."/>
            <person name="Hauser L."/>
            <person name="Chang Y.J."/>
            <person name="Jeffries C.D."/>
            <person name="Rohde M."/>
            <person name="Spring S."/>
            <person name="Sikorski J."/>
            <person name="Goker M."/>
            <person name="Woyke T."/>
            <person name="Bristow J."/>
            <person name="Eisen J.A."/>
            <person name="Markowitz V."/>
            <person name="Hugenholtz P."/>
            <person name="Kyrpides N.C."/>
            <person name="Klenk H.P."/>
        </authorList>
    </citation>
    <scope>NUCLEOTIDE SEQUENCE [LARGE SCALE GENOMIC DNA]</scope>
    <source>
        <strain evidence="8">ATCC BAA-1034 / DSM 16646 / JW/IW-1228P</strain>
    </source>
</reference>
<feature type="domain" description="RapZ C-terminal" evidence="6">
    <location>
        <begin position="168"/>
        <end position="285"/>
    </location>
</feature>
<dbReference type="Pfam" id="PF03668">
    <property type="entry name" value="RapZ-like_N"/>
    <property type="match status" value="1"/>
</dbReference>
<dbReference type="Pfam" id="PF22740">
    <property type="entry name" value="PapZ_C"/>
    <property type="match status" value="1"/>
</dbReference>
<dbReference type="eggNOG" id="COG1660">
    <property type="taxonomic scope" value="Bacteria"/>
</dbReference>
<feature type="binding site" evidence="4">
    <location>
        <begin position="12"/>
        <end position="19"/>
    </location>
    <ligand>
        <name>ATP</name>
        <dbReference type="ChEBI" id="CHEBI:30616"/>
    </ligand>
</feature>
<dbReference type="Proteomes" id="UP000000272">
    <property type="component" value="Chromosome"/>
</dbReference>
<organism evidence="7 8">
    <name type="scientific">Thermosediminibacter oceani (strain ATCC BAA-1034 / DSM 16646 / JW/IW-1228P)</name>
    <dbReference type="NCBI Taxonomy" id="555079"/>
    <lineage>
        <taxon>Bacteria</taxon>
        <taxon>Bacillati</taxon>
        <taxon>Bacillota</taxon>
        <taxon>Clostridia</taxon>
        <taxon>Thermosediminibacterales</taxon>
        <taxon>Thermosediminibacteraceae</taxon>
        <taxon>Thermosediminibacter</taxon>
    </lineage>
</organism>
<dbReference type="KEGG" id="toc:Toce_0863"/>
<protein>
    <submittedName>
        <fullName evidence="7">Uncharacterized protein</fullName>
    </submittedName>
</protein>
<gene>
    <name evidence="7" type="ordered locus">Toce_0863</name>
</gene>
<dbReference type="PIRSF" id="PIRSF005052">
    <property type="entry name" value="P-loopkin"/>
    <property type="match status" value="1"/>
</dbReference>
<evidence type="ECO:0000313" key="8">
    <source>
        <dbReference type="Proteomes" id="UP000000272"/>
    </source>
</evidence>
<dbReference type="HOGENOM" id="CLU_059558_0_0_9"/>
<dbReference type="GO" id="GO:0005524">
    <property type="term" value="F:ATP binding"/>
    <property type="evidence" value="ECO:0007669"/>
    <property type="project" value="UniProtKB-UniRule"/>
</dbReference>
<dbReference type="EMBL" id="CP002131">
    <property type="protein sequence ID" value="ADL07625.1"/>
    <property type="molecule type" value="Genomic_DNA"/>
</dbReference>
<keyword evidence="2 4" id="KW-0067">ATP-binding</keyword>
<dbReference type="PANTHER" id="PTHR30448">
    <property type="entry name" value="RNASE ADAPTER PROTEIN RAPZ"/>
    <property type="match status" value="1"/>
</dbReference>
<evidence type="ECO:0000256" key="3">
    <source>
        <dbReference type="ARBA" id="ARBA00023134"/>
    </source>
</evidence>
<dbReference type="InterPro" id="IPR053930">
    <property type="entry name" value="RapZ-like_N"/>
</dbReference>
<dbReference type="STRING" id="555079.Toce_0863"/>
<dbReference type="Gene3D" id="3.40.50.300">
    <property type="entry name" value="P-loop containing nucleotide triphosphate hydrolases"/>
    <property type="match status" value="1"/>
</dbReference>
<evidence type="ECO:0000259" key="5">
    <source>
        <dbReference type="Pfam" id="PF03668"/>
    </source>
</evidence>